<evidence type="ECO:0000256" key="1">
    <source>
        <dbReference type="ARBA" id="ARBA00003986"/>
    </source>
</evidence>
<dbReference type="Pfam" id="PF20259">
    <property type="entry name" value="tRNA_Me_trans_M"/>
    <property type="match status" value="1"/>
</dbReference>
<dbReference type="GO" id="GO:0005739">
    <property type="term" value="C:mitochondrion"/>
    <property type="evidence" value="ECO:0007669"/>
    <property type="project" value="UniProtKB-SubCell"/>
</dbReference>
<dbReference type="InterPro" id="IPR023382">
    <property type="entry name" value="MnmA-like_central_sf"/>
</dbReference>
<dbReference type="SUPFAM" id="SSF52402">
    <property type="entry name" value="Adenine nucleotide alpha hydrolases-like"/>
    <property type="match status" value="1"/>
</dbReference>
<dbReference type="CDD" id="cd01998">
    <property type="entry name" value="MnmA_TRMU-like"/>
    <property type="match status" value="1"/>
</dbReference>
<keyword evidence="6" id="KW-0808">Transferase</keyword>
<dbReference type="Gene3D" id="2.40.30.10">
    <property type="entry name" value="Translation factors"/>
    <property type="match status" value="1"/>
</dbReference>
<dbReference type="NCBIfam" id="TIGR00420">
    <property type="entry name" value="trmU"/>
    <property type="match status" value="1"/>
</dbReference>
<dbReference type="Pfam" id="PF20258">
    <property type="entry name" value="tRNA_Me_trans_C"/>
    <property type="match status" value="1"/>
</dbReference>
<keyword evidence="10" id="KW-0694">RNA-binding</keyword>
<name>A0A2G8LCG6_STIJA</name>
<comment type="caution">
    <text evidence="15">The sequence shown here is derived from an EMBL/GenBank/DDBJ whole genome shotgun (WGS) entry which is preliminary data.</text>
</comment>
<feature type="domain" description="tRNA-specific 2-thiouridylase MnmA-like central" evidence="14">
    <location>
        <begin position="216"/>
        <end position="278"/>
    </location>
</feature>
<proteinExistence type="inferred from homology"/>
<dbReference type="Gene3D" id="3.40.50.620">
    <property type="entry name" value="HUPs"/>
    <property type="match status" value="1"/>
</dbReference>
<comment type="function">
    <text evidence="1">Catalyzes the 2-thiolation of uridine at the wobble position (U34) of mitochondrial tRNA(Lys), tRNA(Glu) and tRNA(Gln). Required for the formation of 5-taurinomethyl-2-thiouridine (tm5s2U) of mitochondrial tRNA(Lys), tRNA(Glu), and tRNA(Gln) at the wobble position. ATP is required to activate the C2 atom of the wobble base.</text>
</comment>
<reference evidence="15 16" key="1">
    <citation type="journal article" date="2017" name="PLoS Biol.">
        <title>The sea cucumber genome provides insights into morphological evolution and visceral regeneration.</title>
        <authorList>
            <person name="Zhang X."/>
            <person name="Sun L."/>
            <person name="Yuan J."/>
            <person name="Sun Y."/>
            <person name="Gao Y."/>
            <person name="Zhang L."/>
            <person name="Li S."/>
            <person name="Dai H."/>
            <person name="Hamel J.F."/>
            <person name="Liu C."/>
            <person name="Yu Y."/>
            <person name="Liu S."/>
            <person name="Lin W."/>
            <person name="Guo K."/>
            <person name="Jin S."/>
            <person name="Xu P."/>
            <person name="Storey K.B."/>
            <person name="Huan P."/>
            <person name="Zhang T."/>
            <person name="Zhou Y."/>
            <person name="Zhang J."/>
            <person name="Lin C."/>
            <person name="Li X."/>
            <person name="Xing L."/>
            <person name="Huo D."/>
            <person name="Sun M."/>
            <person name="Wang L."/>
            <person name="Mercier A."/>
            <person name="Li F."/>
            <person name="Yang H."/>
            <person name="Xiang J."/>
        </authorList>
    </citation>
    <scope>NUCLEOTIDE SEQUENCE [LARGE SCALE GENOMIC DNA]</scope>
    <source>
        <strain evidence="15">Shaxun</strain>
        <tissue evidence="15">Muscle</tissue>
    </source>
</reference>
<dbReference type="PANTHER" id="PTHR11933:SF5">
    <property type="entry name" value="MITOCHONDRIAL TRNA-SPECIFIC 2-THIOURIDYLASE 1"/>
    <property type="match status" value="1"/>
</dbReference>
<dbReference type="Proteomes" id="UP000230750">
    <property type="component" value="Unassembled WGS sequence"/>
</dbReference>
<keyword evidence="16" id="KW-1185">Reference proteome</keyword>
<dbReference type="PANTHER" id="PTHR11933">
    <property type="entry name" value="TRNA 5-METHYLAMINOMETHYL-2-THIOURIDYLATE -METHYLTRANSFERASE"/>
    <property type="match status" value="1"/>
</dbReference>
<accession>A0A2G8LCG6</accession>
<keyword evidence="7" id="KW-0819">tRNA processing</keyword>
<evidence type="ECO:0000256" key="9">
    <source>
        <dbReference type="ARBA" id="ARBA00022840"/>
    </source>
</evidence>
<dbReference type="Gene3D" id="2.30.30.280">
    <property type="entry name" value="Adenine nucleotide alpha hydrolases-like domains"/>
    <property type="match status" value="1"/>
</dbReference>
<evidence type="ECO:0000256" key="10">
    <source>
        <dbReference type="ARBA" id="ARBA00022884"/>
    </source>
</evidence>
<organism evidence="15 16">
    <name type="scientific">Stichopus japonicus</name>
    <name type="common">Sea cucumber</name>
    <dbReference type="NCBI Taxonomy" id="307972"/>
    <lineage>
        <taxon>Eukaryota</taxon>
        <taxon>Metazoa</taxon>
        <taxon>Echinodermata</taxon>
        <taxon>Eleutherozoa</taxon>
        <taxon>Echinozoa</taxon>
        <taxon>Holothuroidea</taxon>
        <taxon>Aspidochirotacea</taxon>
        <taxon>Aspidochirotida</taxon>
        <taxon>Stichopodidae</taxon>
        <taxon>Apostichopus</taxon>
    </lineage>
</organism>
<evidence type="ECO:0000256" key="2">
    <source>
        <dbReference type="ARBA" id="ARBA00004173"/>
    </source>
</evidence>
<protein>
    <recommendedName>
        <fullName evidence="4">tRNA-5-taurinomethyluridine 2-sulfurtransferase</fullName>
        <ecNumber evidence="4">2.8.1.14</ecNumber>
    </recommendedName>
</protein>
<evidence type="ECO:0000256" key="5">
    <source>
        <dbReference type="ARBA" id="ARBA00022555"/>
    </source>
</evidence>
<dbReference type="GO" id="GO:0061708">
    <property type="term" value="F:tRNA-5-taurinomethyluridine 2-sulfurtransferase"/>
    <property type="evidence" value="ECO:0007669"/>
    <property type="project" value="UniProtKB-EC"/>
</dbReference>
<keyword evidence="11" id="KW-1015">Disulfide bond</keyword>
<comment type="similarity">
    <text evidence="3">Belongs to the MnmA/TRMU family.</text>
</comment>
<dbReference type="GO" id="GO:0000049">
    <property type="term" value="F:tRNA binding"/>
    <property type="evidence" value="ECO:0007669"/>
    <property type="project" value="UniProtKB-KW"/>
</dbReference>
<evidence type="ECO:0000313" key="15">
    <source>
        <dbReference type="EMBL" id="PIK57966.1"/>
    </source>
</evidence>
<dbReference type="InterPro" id="IPR046884">
    <property type="entry name" value="MnmA-like_central"/>
</dbReference>
<keyword evidence="5" id="KW-0820">tRNA-binding</keyword>
<dbReference type="InterPro" id="IPR014729">
    <property type="entry name" value="Rossmann-like_a/b/a_fold"/>
</dbReference>
<evidence type="ECO:0000259" key="14">
    <source>
        <dbReference type="Pfam" id="PF20259"/>
    </source>
</evidence>
<dbReference type="GO" id="GO:0002143">
    <property type="term" value="P:tRNA wobble position uridine thiolation"/>
    <property type="evidence" value="ECO:0007669"/>
    <property type="project" value="TreeGrafter"/>
</dbReference>
<evidence type="ECO:0000256" key="4">
    <source>
        <dbReference type="ARBA" id="ARBA00011953"/>
    </source>
</evidence>
<keyword evidence="8" id="KW-0547">Nucleotide-binding</keyword>
<dbReference type="FunFam" id="3.40.50.620:FF:000104">
    <property type="entry name" value="Mitochondrial tRNA-specific 2-thiouridylase 1"/>
    <property type="match status" value="1"/>
</dbReference>
<gene>
    <name evidence="15" type="ORF">BSL78_05111</name>
</gene>
<evidence type="ECO:0000256" key="12">
    <source>
        <dbReference type="ARBA" id="ARBA00049564"/>
    </source>
</evidence>
<dbReference type="EC" id="2.8.1.14" evidence="4"/>
<evidence type="ECO:0000256" key="11">
    <source>
        <dbReference type="ARBA" id="ARBA00023157"/>
    </source>
</evidence>
<dbReference type="STRING" id="307972.A0A2G8LCG6"/>
<dbReference type="OrthoDB" id="3685at2759"/>
<evidence type="ECO:0000259" key="13">
    <source>
        <dbReference type="Pfam" id="PF20258"/>
    </source>
</evidence>
<comment type="subcellular location">
    <subcellularLocation>
        <location evidence="2">Mitochondrion</location>
    </subcellularLocation>
</comment>
<evidence type="ECO:0000256" key="7">
    <source>
        <dbReference type="ARBA" id="ARBA00022694"/>
    </source>
</evidence>
<dbReference type="GO" id="GO:0005524">
    <property type="term" value="F:ATP binding"/>
    <property type="evidence" value="ECO:0007669"/>
    <property type="project" value="UniProtKB-KW"/>
</dbReference>
<feature type="domain" description="tRNA-specific 2-thiouridylase MnmA-like C-terminal" evidence="13">
    <location>
        <begin position="289"/>
        <end position="368"/>
    </location>
</feature>
<dbReference type="NCBIfam" id="NF001138">
    <property type="entry name" value="PRK00143.1"/>
    <property type="match status" value="1"/>
</dbReference>
<dbReference type="InterPro" id="IPR046885">
    <property type="entry name" value="MnmA-like_C"/>
</dbReference>
<dbReference type="AlphaFoldDB" id="A0A2G8LCG6"/>
<keyword evidence="9" id="KW-0067">ATP-binding</keyword>
<evidence type="ECO:0000313" key="16">
    <source>
        <dbReference type="Proteomes" id="UP000230750"/>
    </source>
</evidence>
<evidence type="ECO:0000256" key="6">
    <source>
        <dbReference type="ARBA" id="ARBA00022679"/>
    </source>
</evidence>
<comment type="catalytic activity">
    <reaction evidence="12">
        <text>5-taurinomethyluridine(34) in tRNA + S-sulfanyl-L-cysteinyl-[protein] + AH2 + ATP = 5-taurinomethyl-2-thiouridine(34) in tRNA + L-cysteinyl-[protein] + A + AMP + diphosphate + H(+)</text>
        <dbReference type="Rhea" id="RHEA:47040"/>
        <dbReference type="Rhea" id="RHEA-COMP:10131"/>
        <dbReference type="Rhea" id="RHEA-COMP:11726"/>
        <dbReference type="Rhea" id="RHEA-COMP:11732"/>
        <dbReference type="Rhea" id="RHEA-COMP:11733"/>
        <dbReference type="ChEBI" id="CHEBI:13193"/>
        <dbReference type="ChEBI" id="CHEBI:15378"/>
        <dbReference type="ChEBI" id="CHEBI:17499"/>
        <dbReference type="ChEBI" id="CHEBI:29950"/>
        <dbReference type="ChEBI" id="CHEBI:30616"/>
        <dbReference type="ChEBI" id="CHEBI:33019"/>
        <dbReference type="ChEBI" id="CHEBI:61963"/>
        <dbReference type="ChEBI" id="CHEBI:87171"/>
        <dbReference type="ChEBI" id="CHEBI:87172"/>
        <dbReference type="ChEBI" id="CHEBI:456215"/>
        <dbReference type="EC" id="2.8.1.14"/>
    </reaction>
</comment>
<evidence type="ECO:0000256" key="3">
    <source>
        <dbReference type="ARBA" id="ARBA00006191"/>
    </source>
</evidence>
<dbReference type="Pfam" id="PF03054">
    <property type="entry name" value="tRNA_Me_trans"/>
    <property type="match status" value="1"/>
</dbReference>
<evidence type="ECO:0000256" key="8">
    <source>
        <dbReference type="ARBA" id="ARBA00022741"/>
    </source>
</evidence>
<dbReference type="EMBL" id="MRZV01000127">
    <property type="protein sequence ID" value="PIK57966.1"/>
    <property type="molecule type" value="Genomic_DNA"/>
</dbReference>
<dbReference type="InterPro" id="IPR004506">
    <property type="entry name" value="MnmA-like"/>
</dbReference>
<sequence>MSPVSRAKHVVCALSGGVDSAVAALLLKWKGYQVSGLYMRNWDQLDETGVCTADKDCEDAKFVCDTLSIHSTNIFLKQYERGLTPNPDIMCNRVIKFDRLIEHAFQHLHADAVATGHYARTNLGDSFLRLTEEDVKRDDIKKDESPVRLLKSVDSWKDQTFFLSQISQNALRRTIFPLGDLTKDVVKKLAVQAGMERIAKKKESMGICFIGTREFKTFITEYLDPKPGNFVGIEDYKVKGQHNGHFIYTIGQCAKIPGFPHKMFVTDKNPDTNEIFVAPGTNHPALYHQTCMTDSVHWINEPPPQLLEREMLDCFFRFQHADPLVKCTLTLAGEGSVIVSLEKPLRALTPGQYAVFYLGEECLGSGQILQNGPSLYALNWKQYHSGEWRWDPATEETTDYGQTHDFKKDTWDRWRNFLQGKFKWKDPFNGG</sequence>